<reference evidence="1 2" key="1">
    <citation type="submission" date="2019-04" db="EMBL/GenBank/DDBJ databases">
        <title>Flavobacterium sp. strain DS2-A Genome sequencing and assembly.</title>
        <authorList>
            <person name="Kim I."/>
        </authorList>
    </citation>
    <scope>NUCLEOTIDE SEQUENCE [LARGE SCALE GENOMIC DNA]</scope>
    <source>
        <strain evidence="1 2">DS2-A</strain>
    </source>
</reference>
<dbReference type="EMBL" id="SRLH01000005">
    <property type="protein sequence ID" value="TGD57523.1"/>
    <property type="molecule type" value="Genomic_DNA"/>
</dbReference>
<gene>
    <name evidence="1" type="ORF">E4635_10030</name>
</gene>
<protein>
    <submittedName>
        <fullName evidence="1">DUF3987 domain-containing protein</fullName>
    </submittedName>
</protein>
<organism evidence="1 2">
    <name type="scientific">Flavobacterium humi</name>
    <dbReference type="NCBI Taxonomy" id="2562683"/>
    <lineage>
        <taxon>Bacteria</taxon>
        <taxon>Pseudomonadati</taxon>
        <taxon>Bacteroidota</taxon>
        <taxon>Flavobacteriia</taxon>
        <taxon>Flavobacteriales</taxon>
        <taxon>Flavobacteriaceae</taxon>
        <taxon>Flavobacterium</taxon>
    </lineage>
</organism>
<evidence type="ECO:0000313" key="2">
    <source>
        <dbReference type="Proteomes" id="UP000297407"/>
    </source>
</evidence>
<name>A0A4Z0L961_9FLAO</name>
<dbReference type="Pfam" id="PF13148">
    <property type="entry name" value="DUF3987"/>
    <property type="match status" value="1"/>
</dbReference>
<comment type="caution">
    <text evidence="1">The sequence shown here is derived from an EMBL/GenBank/DDBJ whole genome shotgun (WGS) entry which is preliminary data.</text>
</comment>
<accession>A0A4Z0L961</accession>
<dbReference type="RefSeq" id="WP_135526515.1">
    <property type="nucleotide sequence ID" value="NZ_SRLH01000005.1"/>
</dbReference>
<evidence type="ECO:0000313" key="1">
    <source>
        <dbReference type="EMBL" id="TGD57523.1"/>
    </source>
</evidence>
<keyword evidence="2" id="KW-1185">Reference proteome</keyword>
<dbReference type="OrthoDB" id="1522635at2"/>
<dbReference type="InterPro" id="IPR025048">
    <property type="entry name" value="DUF3987"/>
</dbReference>
<dbReference type="Proteomes" id="UP000297407">
    <property type="component" value="Unassembled WGS sequence"/>
</dbReference>
<sequence>MDTVEKNLVILKNEYIPELVYRNLPEVLKNITSPFSERERDIVLLSSLGVLSSAIPNVFGIYDGDKIYPNLFVLIVAPPASGKGVMNFSRILVQKIHTKILDDSKLNHSICQDQKKKDKEKNHIECPQLELKIIPANISTAEMYSYLNVSKNGVLIIESEADTLSNMLKNDWSNYSDLLRKAFQHESVSLSRQIDNRYIEINEPKISLVISGTPDQLQPLIKSKENGLFSRFLIYSFDEISSFKNVFAQQAYNYKDIFEKSGNVIYNLYGKLFQLKDELEFKLTENQYKRFLKDFTFIHEDILKNHSHNVIPNLNRHGLMMFRLCMILTILRNESDITNKSTLICSNRDFIIALKIIKVVLKHAIINYNSLNDGGLSDQDEEILFSLKQSFTRKEAIEIGEKHNIPQRTIDDKLKQWQRKKAIKKVEQGKYKRL</sequence>
<dbReference type="AlphaFoldDB" id="A0A4Z0L961"/>
<proteinExistence type="predicted"/>